<dbReference type="SUPFAM" id="SSF51182">
    <property type="entry name" value="RmlC-like cupins"/>
    <property type="match status" value="1"/>
</dbReference>
<keyword evidence="1" id="KW-0805">Transcription regulation</keyword>
<feature type="domain" description="HTH araC/xylS-type" evidence="4">
    <location>
        <begin position="189"/>
        <end position="287"/>
    </location>
</feature>
<evidence type="ECO:0000313" key="6">
    <source>
        <dbReference type="Proteomes" id="UP001164761"/>
    </source>
</evidence>
<dbReference type="PANTHER" id="PTHR43280">
    <property type="entry name" value="ARAC-FAMILY TRANSCRIPTIONAL REGULATOR"/>
    <property type="match status" value="1"/>
</dbReference>
<dbReference type="InterPro" id="IPR018060">
    <property type="entry name" value="HTH_AraC"/>
</dbReference>
<evidence type="ECO:0000313" key="5">
    <source>
        <dbReference type="EMBL" id="WAH40337.1"/>
    </source>
</evidence>
<dbReference type="InterPro" id="IPR018062">
    <property type="entry name" value="HTH_AraC-typ_CS"/>
</dbReference>
<dbReference type="PRINTS" id="PR00032">
    <property type="entry name" value="HTHARAC"/>
</dbReference>
<dbReference type="SMART" id="SM00342">
    <property type="entry name" value="HTH_ARAC"/>
    <property type="match status" value="1"/>
</dbReference>
<dbReference type="InterPro" id="IPR009057">
    <property type="entry name" value="Homeodomain-like_sf"/>
</dbReference>
<evidence type="ECO:0000259" key="4">
    <source>
        <dbReference type="PROSITE" id="PS01124"/>
    </source>
</evidence>
<dbReference type="Pfam" id="PF12833">
    <property type="entry name" value="HTH_18"/>
    <property type="match status" value="1"/>
</dbReference>
<dbReference type="Gene3D" id="2.60.120.10">
    <property type="entry name" value="Jelly Rolls"/>
    <property type="match status" value="1"/>
</dbReference>
<dbReference type="InterPro" id="IPR014710">
    <property type="entry name" value="RmlC-like_jellyroll"/>
</dbReference>
<keyword evidence="3" id="KW-0804">Transcription</keyword>
<name>A0ABY6ZBX1_9BACL</name>
<evidence type="ECO:0000256" key="1">
    <source>
        <dbReference type="ARBA" id="ARBA00023015"/>
    </source>
</evidence>
<gene>
    <name evidence="5" type="ORF">NZD89_18445</name>
</gene>
<proteinExistence type="predicted"/>
<dbReference type="EMBL" id="CP104067">
    <property type="protein sequence ID" value="WAH40337.1"/>
    <property type="molecule type" value="Genomic_DNA"/>
</dbReference>
<dbReference type="RefSeq" id="WP_268004234.1">
    <property type="nucleotide sequence ID" value="NZ_BSUT01000001.1"/>
</dbReference>
<evidence type="ECO:0000256" key="2">
    <source>
        <dbReference type="ARBA" id="ARBA00023125"/>
    </source>
</evidence>
<accession>A0ABY6ZBX1</accession>
<dbReference type="Pfam" id="PF02311">
    <property type="entry name" value="AraC_binding"/>
    <property type="match status" value="1"/>
</dbReference>
<organism evidence="5 6">
    <name type="scientific">Alicyclobacillus fastidiosus</name>
    <dbReference type="NCBI Taxonomy" id="392011"/>
    <lineage>
        <taxon>Bacteria</taxon>
        <taxon>Bacillati</taxon>
        <taxon>Bacillota</taxon>
        <taxon>Bacilli</taxon>
        <taxon>Bacillales</taxon>
        <taxon>Alicyclobacillaceae</taxon>
        <taxon>Alicyclobacillus</taxon>
    </lineage>
</organism>
<keyword evidence="6" id="KW-1185">Reference proteome</keyword>
<dbReference type="PANTHER" id="PTHR43280:SF28">
    <property type="entry name" value="HTH-TYPE TRANSCRIPTIONAL ACTIVATOR RHAS"/>
    <property type="match status" value="1"/>
</dbReference>
<dbReference type="PROSITE" id="PS01124">
    <property type="entry name" value="HTH_ARAC_FAMILY_2"/>
    <property type="match status" value="1"/>
</dbReference>
<dbReference type="SUPFAM" id="SSF46689">
    <property type="entry name" value="Homeodomain-like"/>
    <property type="match status" value="2"/>
</dbReference>
<dbReference type="PROSITE" id="PS00041">
    <property type="entry name" value="HTH_ARAC_FAMILY_1"/>
    <property type="match status" value="1"/>
</dbReference>
<keyword evidence="2" id="KW-0238">DNA-binding</keyword>
<sequence>MREIDTQRVRNVLNSTLQSIRLSEIEILVHYWGLEQAHFSNISHKHSFFEVCYVLQGRGLYVENGTEFQLNDGSLFISRPNSIHQILSDSGLTLAFVAFETPGKGNSNLWATRLQNMTDIENVVIRGEEEPVSNSVWDALIRTASLPTFEQDTLRALSTALIVSFATSFRPIESPAYVHSPSQRNPALERALTFIRDNLDRPIPLGDVAAYLNVSGRHLSRLFRDNMGMSYKTFVQLERMVIARQLLSESEHPIKKISELCGFSSIHYFTRVFTQIAGQTPAAYRKRHHS</sequence>
<dbReference type="InterPro" id="IPR020449">
    <property type="entry name" value="Tscrpt_reg_AraC-type_HTH"/>
</dbReference>
<dbReference type="Gene3D" id="1.10.10.60">
    <property type="entry name" value="Homeodomain-like"/>
    <property type="match status" value="1"/>
</dbReference>
<dbReference type="Proteomes" id="UP001164761">
    <property type="component" value="Chromosome"/>
</dbReference>
<dbReference type="InterPro" id="IPR003313">
    <property type="entry name" value="AraC-bd"/>
</dbReference>
<evidence type="ECO:0000256" key="3">
    <source>
        <dbReference type="ARBA" id="ARBA00023163"/>
    </source>
</evidence>
<protein>
    <submittedName>
        <fullName evidence="5">AraC family transcriptional regulator</fullName>
    </submittedName>
</protein>
<reference evidence="5" key="1">
    <citation type="submission" date="2022-08" db="EMBL/GenBank/DDBJ databases">
        <title>Alicyclobacillus fastidiosus DSM 17978, complete genome.</title>
        <authorList>
            <person name="Wang Q."/>
            <person name="Cai R."/>
            <person name="Wang Z."/>
        </authorList>
    </citation>
    <scope>NUCLEOTIDE SEQUENCE</scope>
    <source>
        <strain evidence="5">DSM 17978</strain>
    </source>
</reference>
<dbReference type="InterPro" id="IPR011051">
    <property type="entry name" value="RmlC_Cupin_sf"/>
</dbReference>